<evidence type="ECO:0000313" key="3">
    <source>
        <dbReference type="Proteomes" id="UP000049127"/>
    </source>
</evidence>
<dbReference type="Proteomes" id="UP000049127">
    <property type="component" value="Unassembled WGS sequence"/>
</dbReference>
<gene>
    <name evidence="2" type="ORF">R28058_28101</name>
</gene>
<feature type="domain" description="DUF6873" evidence="1">
    <location>
        <begin position="20"/>
        <end position="247"/>
    </location>
</feature>
<name>A0A0C7GE93_PARSO</name>
<organism evidence="2 3">
    <name type="scientific">Paraclostridium sordellii</name>
    <name type="common">Clostridium sordellii</name>
    <dbReference type="NCBI Taxonomy" id="1505"/>
    <lineage>
        <taxon>Bacteria</taxon>
        <taxon>Bacillati</taxon>
        <taxon>Bacillota</taxon>
        <taxon>Clostridia</taxon>
        <taxon>Peptostreptococcales</taxon>
        <taxon>Peptostreptococcaceae</taxon>
        <taxon>Paraclostridium</taxon>
    </lineage>
</organism>
<dbReference type="RefSeq" id="WP_155486021.1">
    <property type="nucleotide sequence ID" value="NZ_CDNI01000023.1"/>
</dbReference>
<evidence type="ECO:0000259" key="1">
    <source>
        <dbReference type="Pfam" id="PF21778"/>
    </source>
</evidence>
<dbReference type="Pfam" id="PF21778">
    <property type="entry name" value="DUF6873"/>
    <property type="match status" value="1"/>
</dbReference>
<dbReference type="AlphaFoldDB" id="A0A0C7GE93"/>
<dbReference type="InterPro" id="IPR049238">
    <property type="entry name" value="DUF6873"/>
</dbReference>
<accession>A0A0C7GE93</accession>
<sequence>MKISYNEESFIIDEDLCLAMVDKRITCDMEEELKKRNIQIIKTIECKECYDAIKYHPDINVCNLGGGNIVVSPNTYEYYYKVLTEYGFNVIKGDSYIKNKYPYNIHYNVAIFGKYVMHNFKYTDKKILDFIESKNLIKINVNQGYTKCCVCIVDENSIITSDEGIYKVAIEHNIDCLLITKGHIDLFELNYGFIGGCSGLIGKNKIAFCGDITKHPDYINIYKFLYEKNKEIVNLSKERLLDLGSIIPLMTRKE</sequence>
<protein>
    <recommendedName>
        <fullName evidence="1">DUF6873 domain-containing protein</fullName>
    </recommendedName>
</protein>
<proteinExistence type="predicted"/>
<evidence type="ECO:0000313" key="2">
    <source>
        <dbReference type="EMBL" id="CEQ05093.1"/>
    </source>
</evidence>
<dbReference type="OrthoDB" id="1753686at2"/>
<dbReference type="EMBL" id="CEKZ01000023">
    <property type="protein sequence ID" value="CEQ05093.1"/>
    <property type="molecule type" value="Genomic_DNA"/>
</dbReference>
<reference evidence="3" key="1">
    <citation type="submission" date="2015-01" db="EMBL/GenBank/DDBJ databases">
        <authorList>
            <person name="Aslett M.A."/>
            <person name="De Silva N."/>
        </authorList>
    </citation>
    <scope>NUCLEOTIDE SEQUENCE [LARGE SCALE GENOMIC DNA]</scope>
    <source>
        <strain evidence="3">R28058</strain>
    </source>
</reference>